<feature type="non-terminal residue" evidence="1">
    <location>
        <position position="33"/>
    </location>
</feature>
<organism evidence="1 2">
    <name type="scientific">Trichinella spiralis</name>
    <name type="common">Trichina worm</name>
    <dbReference type="NCBI Taxonomy" id="6334"/>
    <lineage>
        <taxon>Eukaryota</taxon>
        <taxon>Metazoa</taxon>
        <taxon>Ecdysozoa</taxon>
        <taxon>Nematoda</taxon>
        <taxon>Enoplea</taxon>
        <taxon>Dorylaimia</taxon>
        <taxon>Trichinellida</taxon>
        <taxon>Trichinellidae</taxon>
        <taxon>Trichinella</taxon>
    </lineage>
</organism>
<dbReference type="InParanoid" id="A0A0V0ZI32"/>
<gene>
    <name evidence="1" type="ORF">T01_1218</name>
</gene>
<evidence type="ECO:0000313" key="1">
    <source>
        <dbReference type="EMBL" id="KRY12241.1"/>
    </source>
</evidence>
<dbReference type="AlphaFoldDB" id="A0A0V0ZI32"/>
<keyword evidence="2" id="KW-1185">Reference proteome</keyword>
<dbReference type="EMBL" id="JYDH01002391">
    <property type="protein sequence ID" value="KRY12241.1"/>
    <property type="molecule type" value="Genomic_DNA"/>
</dbReference>
<proteinExistence type="predicted"/>
<evidence type="ECO:0000313" key="2">
    <source>
        <dbReference type="Proteomes" id="UP000054776"/>
    </source>
</evidence>
<reference evidence="1 2" key="1">
    <citation type="submission" date="2015-01" db="EMBL/GenBank/DDBJ databases">
        <title>Evolution of Trichinella species and genotypes.</title>
        <authorList>
            <person name="Korhonen P.K."/>
            <person name="Edoardo P."/>
            <person name="Giuseppe L.R."/>
            <person name="Gasser R.B."/>
        </authorList>
    </citation>
    <scope>NUCLEOTIDE SEQUENCE [LARGE SCALE GENOMIC DNA]</scope>
    <source>
        <strain evidence="1">ISS3</strain>
    </source>
</reference>
<accession>A0A0V0ZI32</accession>
<comment type="caution">
    <text evidence="1">The sequence shown here is derived from an EMBL/GenBank/DDBJ whole genome shotgun (WGS) entry which is preliminary data.</text>
</comment>
<dbReference type="Proteomes" id="UP000054776">
    <property type="component" value="Unassembled WGS sequence"/>
</dbReference>
<sequence>MDFLFFLCNCHRGSVAKDCAEFTNLLKQRKNLQ</sequence>
<protein>
    <submittedName>
        <fullName evidence="1">Uncharacterized protein</fullName>
    </submittedName>
</protein>
<name>A0A0V0ZI32_TRISP</name>